<dbReference type="EMBL" id="CM046103">
    <property type="protein sequence ID" value="KAI8428363.1"/>
    <property type="molecule type" value="Genomic_DNA"/>
</dbReference>
<protein>
    <submittedName>
        <fullName evidence="1">Uncharacterized protein</fullName>
    </submittedName>
</protein>
<evidence type="ECO:0000313" key="1">
    <source>
        <dbReference type="EMBL" id="KAI8428363.1"/>
    </source>
</evidence>
<evidence type="ECO:0000313" key="2">
    <source>
        <dbReference type="Proteomes" id="UP001064048"/>
    </source>
</evidence>
<proteinExistence type="predicted"/>
<sequence length="70" mass="8065">MPPSPVTLRCAMRRTRPPAPEGGTRADGIMGPNRVQFVDKSEIRTKISQVLFYMQVFYDIEYFPLMMLVL</sequence>
<accession>A0ACC0JWR5</accession>
<comment type="caution">
    <text evidence="1">The sequence shown here is derived from an EMBL/GenBank/DDBJ whole genome shotgun (WGS) entry which is preliminary data.</text>
</comment>
<gene>
    <name evidence="1" type="ORF">MSG28_002548</name>
</gene>
<organism evidence="1 2">
    <name type="scientific">Choristoneura fumiferana</name>
    <name type="common">Spruce budworm moth</name>
    <name type="synonym">Archips fumiferana</name>
    <dbReference type="NCBI Taxonomy" id="7141"/>
    <lineage>
        <taxon>Eukaryota</taxon>
        <taxon>Metazoa</taxon>
        <taxon>Ecdysozoa</taxon>
        <taxon>Arthropoda</taxon>
        <taxon>Hexapoda</taxon>
        <taxon>Insecta</taxon>
        <taxon>Pterygota</taxon>
        <taxon>Neoptera</taxon>
        <taxon>Endopterygota</taxon>
        <taxon>Lepidoptera</taxon>
        <taxon>Glossata</taxon>
        <taxon>Ditrysia</taxon>
        <taxon>Tortricoidea</taxon>
        <taxon>Tortricidae</taxon>
        <taxon>Tortricinae</taxon>
        <taxon>Choristoneura</taxon>
    </lineage>
</organism>
<reference evidence="1 2" key="1">
    <citation type="journal article" date="2022" name="Genome Biol. Evol.">
        <title>The Spruce Budworm Genome: Reconstructing the Evolutionary History of Antifreeze Proteins.</title>
        <authorList>
            <person name="Beliveau C."/>
            <person name="Gagne P."/>
            <person name="Picq S."/>
            <person name="Vernygora O."/>
            <person name="Keeling C.I."/>
            <person name="Pinkney K."/>
            <person name="Doucet D."/>
            <person name="Wen F."/>
            <person name="Johnston J.S."/>
            <person name="Maaroufi H."/>
            <person name="Boyle B."/>
            <person name="Laroche J."/>
            <person name="Dewar K."/>
            <person name="Juretic N."/>
            <person name="Blackburn G."/>
            <person name="Nisole A."/>
            <person name="Brunet B."/>
            <person name="Brandao M."/>
            <person name="Lumley L."/>
            <person name="Duan J."/>
            <person name="Quan G."/>
            <person name="Lucarotti C.J."/>
            <person name="Roe A.D."/>
            <person name="Sperling F.A.H."/>
            <person name="Levesque R.C."/>
            <person name="Cusson M."/>
        </authorList>
    </citation>
    <scope>NUCLEOTIDE SEQUENCE [LARGE SCALE GENOMIC DNA]</scope>
    <source>
        <strain evidence="1">Glfc:IPQL:Cfum</strain>
    </source>
</reference>
<dbReference type="Proteomes" id="UP001064048">
    <property type="component" value="Chromosome 3"/>
</dbReference>
<name>A0ACC0JWR5_CHOFU</name>
<keyword evidence="2" id="KW-1185">Reference proteome</keyword>